<dbReference type="Gene3D" id="3.10.100.10">
    <property type="entry name" value="Mannose-Binding Protein A, subunit A"/>
    <property type="match status" value="1"/>
</dbReference>
<dbReference type="Proteomes" id="UP000507470">
    <property type="component" value="Unassembled WGS sequence"/>
</dbReference>
<dbReference type="InterPro" id="IPR016187">
    <property type="entry name" value="CTDL_fold"/>
</dbReference>
<name>A0A6J8CM30_MYTCO</name>
<dbReference type="SUPFAM" id="SSF56436">
    <property type="entry name" value="C-type lectin-like"/>
    <property type="match status" value="1"/>
</dbReference>
<dbReference type="Pfam" id="PF00059">
    <property type="entry name" value="Lectin_C"/>
    <property type="match status" value="1"/>
</dbReference>
<dbReference type="CDD" id="cd00037">
    <property type="entry name" value="CLECT"/>
    <property type="match status" value="1"/>
</dbReference>
<gene>
    <name evidence="2" type="ORF">MCOR_30694</name>
</gene>
<organism evidence="2 3">
    <name type="scientific">Mytilus coruscus</name>
    <name type="common">Sea mussel</name>
    <dbReference type="NCBI Taxonomy" id="42192"/>
    <lineage>
        <taxon>Eukaryota</taxon>
        <taxon>Metazoa</taxon>
        <taxon>Spiralia</taxon>
        <taxon>Lophotrochozoa</taxon>
        <taxon>Mollusca</taxon>
        <taxon>Bivalvia</taxon>
        <taxon>Autobranchia</taxon>
        <taxon>Pteriomorphia</taxon>
        <taxon>Mytilida</taxon>
        <taxon>Mytiloidea</taxon>
        <taxon>Mytilidae</taxon>
        <taxon>Mytilinae</taxon>
        <taxon>Mytilus</taxon>
    </lineage>
</organism>
<dbReference type="SMART" id="SM00034">
    <property type="entry name" value="CLECT"/>
    <property type="match status" value="1"/>
</dbReference>
<evidence type="ECO:0000313" key="3">
    <source>
        <dbReference type="Proteomes" id="UP000507470"/>
    </source>
</evidence>
<proteinExistence type="predicted"/>
<evidence type="ECO:0000259" key="1">
    <source>
        <dbReference type="PROSITE" id="PS50041"/>
    </source>
</evidence>
<dbReference type="PROSITE" id="PS50041">
    <property type="entry name" value="C_TYPE_LECTIN_2"/>
    <property type="match status" value="1"/>
</dbReference>
<dbReference type="InterPro" id="IPR016186">
    <property type="entry name" value="C-type_lectin-like/link_sf"/>
</dbReference>
<sequence>MRKYRDKIRLLIIFVECIIGLNIANGIVQPDTLLLLTQEAEAPSGIGALVGFLLGLLTAPKQMSDCTLVTTGQMNMMNQVSTSNLMTESTVPSVMPMSAATSPALPQTICSCPSGFTRIPPDSGNCYSTCDSNSDWLRAVLECRRRGAYLWEPNTQEEVNAVAPALLDSSGDRFWTGATDQGNEDLPSFVLGSGNPFTLSAGSDGPASDCVAYEPTNFVYRTCHIDRKCVCERVCVV</sequence>
<evidence type="ECO:0000313" key="2">
    <source>
        <dbReference type="EMBL" id="CAC5396092.1"/>
    </source>
</evidence>
<dbReference type="EMBL" id="CACVKT020005604">
    <property type="protein sequence ID" value="CAC5396092.1"/>
    <property type="molecule type" value="Genomic_DNA"/>
</dbReference>
<dbReference type="AlphaFoldDB" id="A0A6J8CM30"/>
<dbReference type="OrthoDB" id="6065764at2759"/>
<reference evidence="2 3" key="1">
    <citation type="submission" date="2020-06" db="EMBL/GenBank/DDBJ databases">
        <authorList>
            <person name="Li R."/>
            <person name="Bekaert M."/>
        </authorList>
    </citation>
    <scope>NUCLEOTIDE SEQUENCE [LARGE SCALE GENOMIC DNA]</scope>
    <source>
        <strain evidence="3">wild</strain>
    </source>
</reference>
<protein>
    <recommendedName>
        <fullName evidence="1">C-type lectin domain-containing protein</fullName>
    </recommendedName>
</protein>
<keyword evidence="3" id="KW-1185">Reference proteome</keyword>
<dbReference type="InterPro" id="IPR001304">
    <property type="entry name" value="C-type_lectin-like"/>
</dbReference>
<accession>A0A6J8CM30</accession>
<feature type="domain" description="C-type lectin" evidence="1">
    <location>
        <begin position="122"/>
        <end position="232"/>
    </location>
</feature>